<dbReference type="HAMAP" id="MF_00095">
    <property type="entry name" value="SfsA"/>
    <property type="match status" value="1"/>
</dbReference>
<sequence>MAVIIPGEKVAATFIRRPNRFQAEVEIDGEREIVHVPNTGRMDEMLHPGTPVVLERSDNPKRKHRYGLRFVNKNGHWICIHSALANRVFRDAVESGRIDWVEGPIRSEVKVGDSRMDFRIDANPPTWVEVKCVTYEENGVAMFPDAPTVRGQKHVDELIRAVTEGDKGVIVFVAFMDFVHRFTPHTAIDPVLAEKMGQARNHGICIHAYRCSITFDAIEVVDEIPVDL</sequence>
<reference evidence="4 5" key="1">
    <citation type="submission" date="2023-07" db="EMBL/GenBank/DDBJ databases">
        <title>Genomic Encyclopedia of Type Strains, Phase IV (KMG-IV): sequencing the most valuable type-strain genomes for metagenomic binning, comparative biology and taxonomic classification.</title>
        <authorList>
            <person name="Goeker M."/>
        </authorList>
    </citation>
    <scope>NUCLEOTIDE SEQUENCE [LARGE SCALE GENOMIC DNA]</scope>
    <source>
        <strain evidence="4 5">DSM 45903</strain>
    </source>
</reference>
<dbReference type="PANTHER" id="PTHR30545">
    <property type="entry name" value="SUGAR FERMENTATION STIMULATION PROTEIN A"/>
    <property type="match status" value="1"/>
</dbReference>
<dbReference type="Gene3D" id="3.40.1350.60">
    <property type="match status" value="1"/>
</dbReference>
<dbReference type="InterPro" id="IPR041465">
    <property type="entry name" value="SfsA_N"/>
</dbReference>
<comment type="similarity">
    <text evidence="1">Belongs to the SfsA family.</text>
</comment>
<dbReference type="Proteomes" id="UP001185012">
    <property type="component" value="Unassembled WGS sequence"/>
</dbReference>
<evidence type="ECO:0000259" key="3">
    <source>
        <dbReference type="Pfam" id="PF17746"/>
    </source>
</evidence>
<dbReference type="PANTHER" id="PTHR30545:SF2">
    <property type="entry name" value="SUGAR FERMENTATION STIMULATION PROTEIN A"/>
    <property type="match status" value="1"/>
</dbReference>
<gene>
    <name evidence="1" type="primary">sfsA</name>
    <name evidence="4" type="ORF">JOE21_002275</name>
</gene>
<protein>
    <recommendedName>
        <fullName evidence="1">Sugar fermentation stimulation protein homolog</fullName>
    </recommendedName>
</protein>
<evidence type="ECO:0000313" key="4">
    <source>
        <dbReference type="EMBL" id="MDR6226269.1"/>
    </source>
</evidence>
<accession>A0ABU1IQ62</accession>
<dbReference type="CDD" id="cd22359">
    <property type="entry name" value="SfsA-like_bacterial"/>
    <property type="match status" value="1"/>
</dbReference>
<comment type="caution">
    <text evidence="4">The sequence shown here is derived from an EMBL/GenBank/DDBJ whole genome shotgun (WGS) entry which is preliminary data.</text>
</comment>
<dbReference type="Pfam" id="PF17746">
    <property type="entry name" value="SfsA_N"/>
    <property type="match status" value="1"/>
</dbReference>
<proteinExistence type="inferred from homology"/>
<dbReference type="Gene3D" id="2.40.50.580">
    <property type="match status" value="1"/>
</dbReference>
<name>A0ABU1IQ62_9BACL</name>
<organism evidence="4 5">
    <name type="scientific">Desmospora profundinema</name>
    <dbReference type="NCBI Taxonomy" id="1571184"/>
    <lineage>
        <taxon>Bacteria</taxon>
        <taxon>Bacillati</taxon>
        <taxon>Bacillota</taxon>
        <taxon>Bacilli</taxon>
        <taxon>Bacillales</taxon>
        <taxon>Thermoactinomycetaceae</taxon>
        <taxon>Desmospora</taxon>
    </lineage>
</organism>
<dbReference type="InterPro" id="IPR005224">
    <property type="entry name" value="SfsA"/>
</dbReference>
<feature type="domain" description="SfsA N-terminal OB" evidence="3">
    <location>
        <begin position="15"/>
        <end position="80"/>
    </location>
</feature>
<dbReference type="InterPro" id="IPR040452">
    <property type="entry name" value="SfsA_C"/>
</dbReference>
<feature type="domain" description="Sugar fermentation stimulation protein C-terminal" evidence="2">
    <location>
        <begin position="84"/>
        <end position="214"/>
    </location>
</feature>
<dbReference type="Pfam" id="PF03749">
    <property type="entry name" value="SfsA"/>
    <property type="match status" value="1"/>
</dbReference>
<evidence type="ECO:0000313" key="5">
    <source>
        <dbReference type="Proteomes" id="UP001185012"/>
    </source>
</evidence>
<dbReference type="RefSeq" id="WP_309865903.1">
    <property type="nucleotide sequence ID" value="NZ_JAVDQG010000004.1"/>
</dbReference>
<keyword evidence="5" id="KW-1185">Reference proteome</keyword>
<evidence type="ECO:0000256" key="1">
    <source>
        <dbReference type="HAMAP-Rule" id="MF_00095"/>
    </source>
</evidence>
<dbReference type="NCBIfam" id="TIGR00230">
    <property type="entry name" value="sfsA"/>
    <property type="match status" value="1"/>
</dbReference>
<evidence type="ECO:0000259" key="2">
    <source>
        <dbReference type="Pfam" id="PF03749"/>
    </source>
</evidence>
<dbReference type="EMBL" id="JAVDQG010000004">
    <property type="protein sequence ID" value="MDR6226269.1"/>
    <property type="molecule type" value="Genomic_DNA"/>
</dbReference>